<dbReference type="EMBL" id="JBHTMM010000043">
    <property type="protein sequence ID" value="MFD1309905.1"/>
    <property type="molecule type" value="Genomic_DNA"/>
</dbReference>
<reference evidence="2" key="1">
    <citation type="journal article" date="2019" name="Int. J. Syst. Evol. Microbiol.">
        <title>The Global Catalogue of Microorganisms (GCM) 10K type strain sequencing project: providing services to taxonomists for standard genome sequencing and annotation.</title>
        <authorList>
            <consortium name="The Broad Institute Genomics Platform"/>
            <consortium name="The Broad Institute Genome Sequencing Center for Infectious Disease"/>
            <person name="Wu L."/>
            <person name="Ma J."/>
        </authorList>
    </citation>
    <scope>NUCLEOTIDE SEQUENCE [LARGE SCALE GENOMIC DNA]</scope>
    <source>
        <strain evidence="2">CGMCC 4.7020</strain>
    </source>
</reference>
<evidence type="ECO:0000313" key="2">
    <source>
        <dbReference type="Proteomes" id="UP001597058"/>
    </source>
</evidence>
<accession>A0ABW3XL68</accession>
<gene>
    <name evidence="1" type="ORF">ACFQ5X_29090</name>
</gene>
<dbReference type="Proteomes" id="UP001597058">
    <property type="component" value="Unassembled WGS sequence"/>
</dbReference>
<proteinExistence type="predicted"/>
<evidence type="ECO:0000313" key="1">
    <source>
        <dbReference type="EMBL" id="MFD1309905.1"/>
    </source>
</evidence>
<sequence>MSPTPPPGSARPSAVVNEEIRELVAQAGGWLYGETRQRYEVLRDEWTVATAAERGDIVEAA</sequence>
<dbReference type="RefSeq" id="WP_381329402.1">
    <property type="nucleotide sequence ID" value="NZ_JBHTMM010000043.1"/>
</dbReference>
<name>A0ABW3XL68_9ACTN</name>
<protein>
    <submittedName>
        <fullName evidence="1">Uncharacterized protein</fullName>
    </submittedName>
</protein>
<keyword evidence="2" id="KW-1185">Reference proteome</keyword>
<organism evidence="1 2">
    <name type="scientific">Streptomyces kaempferi</name>
    <dbReference type="NCBI Taxonomy" id="333725"/>
    <lineage>
        <taxon>Bacteria</taxon>
        <taxon>Bacillati</taxon>
        <taxon>Actinomycetota</taxon>
        <taxon>Actinomycetes</taxon>
        <taxon>Kitasatosporales</taxon>
        <taxon>Streptomycetaceae</taxon>
        <taxon>Streptomyces</taxon>
    </lineage>
</organism>
<comment type="caution">
    <text evidence="1">The sequence shown here is derived from an EMBL/GenBank/DDBJ whole genome shotgun (WGS) entry which is preliminary data.</text>
</comment>